<protein>
    <submittedName>
        <fullName evidence="2">Cyclic nucleotide-binding protein</fullName>
    </submittedName>
</protein>
<dbReference type="InterPro" id="IPR018490">
    <property type="entry name" value="cNMP-bd_dom_sf"/>
</dbReference>
<dbReference type="AlphaFoldDB" id="A0A127V9M6"/>
<dbReference type="OrthoDB" id="1092431at2"/>
<dbReference type="RefSeq" id="WP_068397658.1">
    <property type="nucleotide sequence ID" value="NZ_CP014504.1"/>
</dbReference>
<gene>
    <name evidence="2" type="ORF">AY601_1126</name>
</gene>
<dbReference type="InterPro" id="IPR014710">
    <property type="entry name" value="RmlC-like_jellyroll"/>
</dbReference>
<accession>A0A127V9M6</accession>
<dbReference type="KEGG" id="pcm:AY601_1126"/>
<name>A0A127V9M6_9SPHI</name>
<reference evidence="2 3" key="1">
    <citation type="submission" date="2016-03" db="EMBL/GenBank/DDBJ databases">
        <title>Complete genome sequence of Pedobacter cryoconitis PAMC 27485.</title>
        <authorList>
            <person name="Lee J."/>
            <person name="Kim O.-S."/>
        </authorList>
    </citation>
    <scope>NUCLEOTIDE SEQUENCE [LARGE SCALE GENOMIC DNA]</scope>
    <source>
        <strain evidence="2 3">PAMC 27485</strain>
    </source>
</reference>
<keyword evidence="3" id="KW-1185">Reference proteome</keyword>
<dbReference type="Pfam" id="PF00027">
    <property type="entry name" value="cNMP_binding"/>
    <property type="match status" value="1"/>
</dbReference>
<dbReference type="CDD" id="cd00038">
    <property type="entry name" value="CAP_ED"/>
    <property type="match status" value="1"/>
</dbReference>
<dbReference type="InterPro" id="IPR000595">
    <property type="entry name" value="cNMP-bd_dom"/>
</dbReference>
<dbReference type="Proteomes" id="UP000071561">
    <property type="component" value="Chromosome"/>
</dbReference>
<dbReference type="PATRIC" id="fig|188932.3.peg.1163"/>
<evidence type="ECO:0000313" key="3">
    <source>
        <dbReference type="Proteomes" id="UP000071561"/>
    </source>
</evidence>
<dbReference type="SUPFAM" id="SSF51206">
    <property type="entry name" value="cAMP-binding domain-like"/>
    <property type="match status" value="1"/>
</dbReference>
<dbReference type="Gene3D" id="2.60.120.10">
    <property type="entry name" value="Jelly Rolls"/>
    <property type="match status" value="1"/>
</dbReference>
<proteinExistence type="predicted"/>
<evidence type="ECO:0000259" key="1">
    <source>
        <dbReference type="Pfam" id="PF00027"/>
    </source>
</evidence>
<evidence type="ECO:0000313" key="2">
    <source>
        <dbReference type="EMBL" id="AMP98053.1"/>
    </source>
</evidence>
<sequence>MFDIFFAHILAKVSLTEAEKATVESFFTPKKLRKKQYLLQEGEVCKYMSFVVKGLLRSYNVDEKGDEHMSMFAWEGWWISDMSSFFSGEKAVFNIDAIENAELLTITHTAFEEMTLKVPVMDRYFRILFQNSLVTKERRLISSITDAAEEKYIRLTEYSPEIIQRIPQNLIASYLGITPETLSRIKKKIALCNNQD</sequence>
<organism evidence="2 3">
    <name type="scientific">Pedobacter cryoconitis</name>
    <dbReference type="NCBI Taxonomy" id="188932"/>
    <lineage>
        <taxon>Bacteria</taxon>
        <taxon>Pseudomonadati</taxon>
        <taxon>Bacteroidota</taxon>
        <taxon>Sphingobacteriia</taxon>
        <taxon>Sphingobacteriales</taxon>
        <taxon>Sphingobacteriaceae</taxon>
        <taxon>Pedobacter</taxon>
    </lineage>
</organism>
<feature type="domain" description="Cyclic nucleotide-binding" evidence="1">
    <location>
        <begin position="30"/>
        <end position="114"/>
    </location>
</feature>
<dbReference type="EMBL" id="CP014504">
    <property type="protein sequence ID" value="AMP98053.1"/>
    <property type="molecule type" value="Genomic_DNA"/>
</dbReference>